<evidence type="ECO:0000313" key="3">
    <source>
        <dbReference type="Proteomes" id="UP001606305"/>
    </source>
</evidence>
<keyword evidence="1" id="KW-0732">Signal</keyword>
<organism evidence="2 3">
    <name type="scientific">Pelomonas nitida</name>
    <dbReference type="NCBI Taxonomy" id="3299027"/>
    <lineage>
        <taxon>Bacteria</taxon>
        <taxon>Pseudomonadati</taxon>
        <taxon>Pseudomonadota</taxon>
        <taxon>Betaproteobacteria</taxon>
        <taxon>Burkholderiales</taxon>
        <taxon>Sphaerotilaceae</taxon>
        <taxon>Roseateles</taxon>
    </lineage>
</organism>
<evidence type="ECO:0000313" key="2">
    <source>
        <dbReference type="EMBL" id="MFG6458788.1"/>
    </source>
</evidence>
<dbReference type="RefSeq" id="WP_394490112.1">
    <property type="nucleotide sequence ID" value="NZ_JBIGIA010000015.1"/>
</dbReference>
<proteinExistence type="predicted"/>
<dbReference type="Gene3D" id="3.40.190.10">
    <property type="entry name" value="Periplasmic binding protein-like II"/>
    <property type="match status" value="1"/>
</dbReference>
<keyword evidence="3" id="KW-1185">Reference proteome</keyword>
<feature type="chain" id="PRO_5046205649" description="Phosphate ABC transporter substrate-binding protein" evidence="1">
    <location>
        <begin position="22"/>
        <end position="142"/>
    </location>
</feature>
<dbReference type="EMBL" id="JBIGIA010000015">
    <property type="protein sequence ID" value="MFG6458788.1"/>
    <property type="molecule type" value="Genomic_DNA"/>
</dbReference>
<comment type="caution">
    <text evidence="2">The sequence shown here is derived from an EMBL/GenBank/DDBJ whole genome shotgun (WGS) entry which is preliminary data.</text>
</comment>
<sequence>MNTFLRSLPWMLGLWFGVAHAGDDAPVVVIAHAQVARVDAPTLQRLYLGRTIELAGSPVVVVNQRSASDARERFLKLVLNTDEEHYASYWTVRRHVGKGAPPREFASAAELIAYVQATPGAIGYVAAADVKPGLNVIYRARP</sequence>
<accession>A0ABW7GA10</accession>
<name>A0ABW7GA10_9BURK</name>
<protein>
    <recommendedName>
        <fullName evidence="4">Phosphate ABC transporter substrate-binding protein</fullName>
    </recommendedName>
</protein>
<feature type="signal peptide" evidence="1">
    <location>
        <begin position="1"/>
        <end position="21"/>
    </location>
</feature>
<gene>
    <name evidence="2" type="ORF">ACG00X_18270</name>
</gene>
<dbReference type="SUPFAM" id="SSF53850">
    <property type="entry name" value="Periplasmic binding protein-like II"/>
    <property type="match status" value="1"/>
</dbReference>
<evidence type="ECO:0000256" key="1">
    <source>
        <dbReference type="SAM" id="SignalP"/>
    </source>
</evidence>
<evidence type="ECO:0008006" key="4">
    <source>
        <dbReference type="Google" id="ProtNLM"/>
    </source>
</evidence>
<reference evidence="2 3" key="1">
    <citation type="submission" date="2024-09" db="EMBL/GenBank/DDBJ databases">
        <title>Novel species of the genus Pelomonas and Roseateles isolated from streams.</title>
        <authorList>
            <person name="Lu H."/>
        </authorList>
    </citation>
    <scope>NUCLEOTIDE SEQUENCE [LARGE SCALE GENOMIC DNA]</scope>
    <source>
        <strain evidence="2 3">BYS96W</strain>
    </source>
</reference>
<dbReference type="Proteomes" id="UP001606305">
    <property type="component" value="Unassembled WGS sequence"/>
</dbReference>